<accession>A0A644YF79</accession>
<reference evidence="1" key="1">
    <citation type="submission" date="2019-08" db="EMBL/GenBank/DDBJ databases">
        <authorList>
            <person name="Kucharzyk K."/>
            <person name="Murdoch R.W."/>
            <person name="Higgins S."/>
            <person name="Loffler F."/>
        </authorList>
    </citation>
    <scope>NUCLEOTIDE SEQUENCE</scope>
</reference>
<protein>
    <submittedName>
        <fullName evidence="1">Uncharacterized protein</fullName>
    </submittedName>
</protein>
<dbReference type="EMBL" id="VSSQ01004907">
    <property type="protein sequence ID" value="MPM27100.1"/>
    <property type="molecule type" value="Genomic_DNA"/>
</dbReference>
<name>A0A644YF79_9ZZZZ</name>
<evidence type="ECO:0000313" key="1">
    <source>
        <dbReference type="EMBL" id="MPM27100.1"/>
    </source>
</evidence>
<gene>
    <name evidence="1" type="ORF">SDC9_73605</name>
</gene>
<organism evidence="1">
    <name type="scientific">bioreactor metagenome</name>
    <dbReference type="NCBI Taxonomy" id="1076179"/>
    <lineage>
        <taxon>unclassified sequences</taxon>
        <taxon>metagenomes</taxon>
        <taxon>ecological metagenomes</taxon>
    </lineage>
</organism>
<dbReference type="AlphaFoldDB" id="A0A644YF79"/>
<comment type="caution">
    <text evidence="1">The sequence shown here is derived from an EMBL/GenBank/DDBJ whole genome shotgun (WGS) entry which is preliminary data.</text>
</comment>
<proteinExistence type="predicted"/>
<sequence>MDNNFIQLQASLQCRIFYDTTLVSVYCGSFSCRCLQILQNSHSRKHFLNGIGAQQVEIDEIEFVGIFPFITLRPFFGIADGSHTFQVDCRSQMCGIVVFYQIGKRQVRCV</sequence>